<evidence type="ECO:0000256" key="2">
    <source>
        <dbReference type="ARBA" id="ARBA00022884"/>
    </source>
</evidence>
<sequence length="155" mass="17988">MAESKGSATIALNRKARHDYFVEDTYEAGIELFGTEVKSIRQGQVNLKDSWCDIDNGEMFIKGMHVSPYEKGNIFNKDPLRVRKLLMHRKEINKLFGLVKQQGYTLVPLSLYFRGSHVKVSVGLCRGKKLYDKRDDMAKRDAKRDMDRAMKERNR</sequence>
<gene>
    <name evidence="3 4" type="primary">smpB</name>
    <name evidence="4" type="ORF">H8709_09680</name>
</gene>
<evidence type="ECO:0000256" key="3">
    <source>
        <dbReference type="HAMAP-Rule" id="MF_00023"/>
    </source>
</evidence>
<comment type="function">
    <text evidence="3">Required for rescue of stalled ribosomes mediated by trans-translation. Binds to transfer-messenger RNA (tmRNA), required for stable association of tmRNA with ribosomes. tmRNA and SmpB together mimic tRNA shape, replacing the anticodon stem-loop with SmpB. tmRNA is encoded by the ssrA gene; the 2 termini fold to resemble tRNA(Ala) and it encodes a 'tag peptide', a short internal open reading frame. During trans-translation Ala-aminoacylated tmRNA acts like a tRNA, entering the A-site of stalled ribosomes, displacing the stalled mRNA. The ribosome then switches to translate the ORF on the tmRNA; the nascent peptide is terminated with the 'tag peptide' encoded by the tmRNA and targeted for degradation. The ribosome is freed to recommence translation, which seems to be the essential function of trans-translation.</text>
</comment>
<dbReference type="RefSeq" id="WP_262398185.1">
    <property type="nucleotide sequence ID" value="NZ_JACRTC010000007.1"/>
</dbReference>
<dbReference type="EMBL" id="JACRTC010000007">
    <property type="protein sequence ID" value="MBC8571093.1"/>
    <property type="molecule type" value="Genomic_DNA"/>
</dbReference>
<comment type="subcellular location">
    <subcellularLocation>
        <location evidence="3">Cytoplasm</location>
    </subcellularLocation>
    <text evidence="3">The tmRNA-SmpB complex associates with stalled 70S ribosomes.</text>
</comment>
<dbReference type="GO" id="GO:0003723">
    <property type="term" value="F:RNA binding"/>
    <property type="evidence" value="ECO:0007669"/>
    <property type="project" value="UniProtKB-UniRule"/>
</dbReference>
<dbReference type="PANTHER" id="PTHR30308:SF2">
    <property type="entry name" value="SSRA-BINDING PROTEIN"/>
    <property type="match status" value="1"/>
</dbReference>
<dbReference type="GO" id="GO:0005829">
    <property type="term" value="C:cytosol"/>
    <property type="evidence" value="ECO:0007669"/>
    <property type="project" value="TreeGrafter"/>
</dbReference>
<dbReference type="Proteomes" id="UP000660861">
    <property type="component" value="Unassembled WGS sequence"/>
</dbReference>
<dbReference type="InterPro" id="IPR023620">
    <property type="entry name" value="SmpB"/>
</dbReference>
<dbReference type="NCBIfam" id="TIGR00086">
    <property type="entry name" value="smpB"/>
    <property type="match status" value="1"/>
</dbReference>
<organism evidence="4 5">
    <name type="scientific">Zongyangia hominis</name>
    <dbReference type="NCBI Taxonomy" id="2763677"/>
    <lineage>
        <taxon>Bacteria</taxon>
        <taxon>Bacillati</taxon>
        <taxon>Bacillota</taxon>
        <taxon>Clostridia</taxon>
        <taxon>Eubacteriales</taxon>
        <taxon>Oscillospiraceae</taxon>
        <taxon>Zongyangia</taxon>
    </lineage>
</organism>
<dbReference type="GO" id="GO:0070930">
    <property type="term" value="P:trans-translation-dependent protein tagging"/>
    <property type="evidence" value="ECO:0007669"/>
    <property type="project" value="TreeGrafter"/>
</dbReference>
<reference evidence="4" key="1">
    <citation type="submission" date="2020-08" db="EMBL/GenBank/DDBJ databases">
        <title>Genome public.</title>
        <authorList>
            <person name="Liu C."/>
            <person name="Sun Q."/>
        </authorList>
    </citation>
    <scope>NUCLEOTIDE SEQUENCE</scope>
    <source>
        <strain evidence="4">NSJ-54</strain>
    </source>
</reference>
<keyword evidence="5" id="KW-1185">Reference proteome</keyword>
<evidence type="ECO:0000313" key="5">
    <source>
        <dbReference type="Proteomes" id="UP000660861"/>
    </source>
</evidence>
<dbReference type="PANTHER" id="PTHR30308">
    <property type="entry name" value="TMRNA-BINDING COMPONENT OF TRANS-TRANSLATION TAGGING COMPLEX"/>
    <property type="match status" value="1"/>
</dbReference>
<evidence type="ECO:0000313" key="4">
    <source>
        <dbReference type="EMBL" id="MBC8571093.1"/>
    </source>
</evidence>
<dbReference type="InterPro" id="IPR000037">
    <property type="entry name" value="SsrA-bd_prot"/>
</dbReference>
<dbReference type="NCBIfam" id="NF003843">
    <property type="entry name" value="PRK05422.1"/>
    <property type="match status" value="1"/>
</dbReference>
<dbReference type="CDD" id="cd09294">
    <property type="entry name" value="SmpB"/>
    <property type="match status" value="1"/>
</dbReference>
<comment type="similarity">
    <text evidence="3">Belongs to the SmpB family.</text>
</comment>
<keyword evidence="2 3" id="KW-0694">RNA-binding</keyword>
<protein>
    <recommendedName>
        <fullName evidence="3">SsrA-binding protein</fullName>
    </recommendedName>
    <alternativeName>
        <fullName evidence="3">Small protein B</fullName>
    </alternativeName>
</protein>
<dbReference type="PROSITE" id="PS01317">
    <property type="entry name" value="SSRP"/>
    <property type="match status" value="1"/>
</dbReference>
<accession>A0A926EC50</accession>
<dbReference type="AlphaFoldDB" id="A0A926EC50"/>
<evidence type="ECO:0000256" key="1">
    <source>
        <dbReference type="ARBA" id="ARBA00022490"/>
    </source>
</evidence>
<dbReference type="GO" id="GO:0070929">
    <property type="term" value="P:trans-translation"/>
    <property type="evidence" value="ECO:0007669"/>
    <property type="project" value="UniProtKB-UniRule"/>
</dbReference>
<dbReference type="Gene3D" id="2.40.280.10">
    <property type="match status" value="1"/>
</dbReference>
<comment type="caution">
    <text evidence="4">The sequence shown here is derived from an EMBL/GenBank/DDBJ whole genome shotgun (WGS) entry which is preliminary data.</text>
</comment>
<name>A0A926EC50_9FIRM</name>
<keyword evidence="1 3" id="KW-0963">Cytoplasm</keyword>
<dbReference type="Pfam" id="PF01668">
    <property type="entry name" value="SmpB"/>
    <property type="match status" value="1"/>
</dbReference>
<dbReference type="HAMAP" id="MF_00023">
    <property type="entry name" value="SmpB"/>
    <property type="match status" value="1"/>
</dbReference>
<proteinExistence type="inferred from homology"/>
<dbReference type="InterPro" id="IPR020081">
    <property type="entry name" value="SsrA-bd_prot_CS"/>
</dbReference>
<dbReference type="SUPFAM" id="SSF74982">
    <property type="entry name" value="Small protein B (SmpB)"/>
    <property type="match status" value="1"/>
</dbReference>